<dbReference type="GO" id="GO:0043916">
    <property type="term" value="F:DNA-7-methylguanine glycosylase activity"/>
    <property type="evidence" value="ECO:0007669"/>
    <property type="project" value="TreeGrafter"/>
</dbReference>
<evidence type="ECO:0000256" key="11">
    <source>
        <dbReference type="ARBA" id="ARBA00023159"/>
    </source>
</evidence>
<feature type="domain" description="HTH araC/xylS-type" evidence="14">
    <location>
        <begin position="95"/>
        <end position="193"/>
    </location>
</feature>
<evidence type="ECO:0000256" key="3">
    <source>
        <dbReference type="ARBA" id="ARBA00012000"/>
    </source>
</evidence>
<reference evidence="15 16" key="1">
    <citation type="submission" date="2018-05" db="EMBL/GenBank/DDBJ databases">
        <title>Nocardioides silvaticus genome.</title>
        <authorList>
            <person name="Li C."/>
            <person name="Wang G."/>
        </authorList>
    </citation>
    <scope>NUCLEOTIDE SEQUENCE [LARGE SCALE GENOMIC DNA]</scope>
    <source>
        <strain evidence="15 16">CCTCC AB 2018079</strain>
    </source>
</reference>
<dbReference type="EMBL" id="QGDD01000008">
    <property type="protein sequence ID" value="PWN01815.1"/>
    <property type="molecule type" value="Genomic_DNA"/>
</dbReference>
<keyword evidence="12" id="KW-0804">Transcription</keyword>
<evidence type="ECO:0000256" key="13">
    <source>
        <dbReference type="ARBA" id="ARBA00023204"/>
    </source>
</evidence>
<dbReference type="PROSITE" id="PS00041">
    <property type="entry name" value="HTH_ARAC_FAMILY_1"/>
    <property type="match status" value="1"/>
</dbReference>
<dbReference type="SUPFAM" id="SSF46689">
    <property type="entry name" value="Homeodomain-like"/>
    <property type="match status" value="1"/>
</dbReference>
<dbReference type="SUPFAM" id="SSF48150">
    <property type="entry name" value="DNA-glycosylase"/>
    <property type="match status" value="1"/>
</dbReference>
<dbReference type="SMART" id="SM00478">
    <property type="entry name" value="ENDO3c"/>
    <property type="match status" value="1"/>
</dbReference>
<dbReference type="Pfam" id="PF12833">
    <property type="entry name" value="HTH_18"/>
    <property type="match status" value="1"/>
</dbReference>
<keyword evidence="7" id="KW-0227">DNA damage</keyword>
<evidence type="ECO:0000256" key="7">
    <source>
        <dbReference type="ARBA" id="ARBA00022763"/>
    </source>
</evidence>
<keyword evidence="13" id="KW-0234">DNA repair</keyword>
<evidence type="ECO:0000256" key="9">
    <source>
        <dbReference type="ARBA" id="ARBA00023015"/>
    </source>
</evidence>
<evidence type="ECO:0000256" key="10">
    <source>
        <dbReference type="ARBA" id="ARBA00023125"/>
    </source>
</evidence>
<dbReference type="Gene3D" id="1.10.340.30">
    <property type="entry name" value="Hypothetical protein, domain 2"/>
    <property type="match status" value="1"/>
</dbReference>
<dbReference type="InterPro" id="IPR010316">
    <property type="entry name" value="AlkA_N"/>
</dbReference>
<dbReference type="Gene3D" id="3.30.310.20">
    <property type="entry name" value="DNA-3-methyladenine glycosylase AlkA, N-terminal domain"/>
    <property type="match status" value="1"/>
</dbReference>
<keyword evidence="11" id="KW-0010">Activator</keyword>
<dbReference type="GO" id="GO:0006307">
    <property type="term" value="P:DNA alkylation repair"/>
    <property type="evidence" value="ECO:0007669"/>
    <property type="project" value="TreeGrafter"/>
</dbReference>
<dbReference type="InterPro" id="IPR023170">
    <property type="entry name" value="HhH_base_excis_C"/>
</dbReference>
<dbReference type="GO" id="GO:0006285">
    <property type="term" value="P:base-excision repair, AP site formation"/>
    <property type="evidence" value="ECO:0007669"/>
    <property type="project" value="TreeGrafter"/>
</dbReference>
<dbReference type="GO" id="GO:0032993">
    <property type="term" value="C:protein-DNA complex"/>
    <property type="evidence" value="ECO:0007669"/>
    <property type="project" value="TreeGrafter"/>
</dbReference>
<dbReference type="CDD" id="cd00056">
    <property type="entry name" value="ENDO3c"/>
    <property type="match status" value="1"/>
</dbReference>
<evidence type="ECO:0000256" key="5">
    <source>
        <dbReference type="ARBA" id="ARBA00022679"/>
    </source>
</evidence>
<dbReference type="InterPro" id="IPR018062">
    <property type="entry name" value="HTH_AraC-typ_CS"/>
</dbReference>
<dbReference type="InterPro" id="IPR037046">
    <property type="entry name" value="AlkA_N_sf"/>
</dbReference>
<accession>A0A316TF72</accession>
<dbReference type="GO" id="GO:0003700">
    <property type="term" value="F:DNA-binding transcription factor activity"/>
    <property type="evidence" value="ECO:0007669"/>
    <property type="project" value="InterPro"/>
</dbReference>
<keyword evidence="8" id="KW-0862">Zinc</keyword>
<keyword evidence="6" id="KW-0479">Metal-binding</keyword>
<evidence type="ECO:0000259" key="14">
    <source>
        <dbReference type="PROSITE" id="PS01124"/>
    </source>
</evidence>
<keyword evidence="4" id="KW-0489">Methyltransferase</keyword>
<dbReference type="GO" id="GO:0043565">
    <property type="term" value="F:sequence-specific DNA binding"/>
    <property type="evidence" value="ECO:0007669"/>
    <property type="project" value="InterPro"/>
</dbReference>
<evidence type="ECO:0000256" key="4">
    <source>
        <dbReference type="ARBA" id="ARBA00022603"/>
    </source>
</evidence>
<dbReference type="RefSeq" id="WP_109696105.1">
    <property type="nucleotide sequence ID" value="NZ_QGDD01000008.1"/>
</dbReference>
<dbReference type="EC" id="3.2.2.21" evidence="3"/>
<dbReference type="GO" id="GO:0008270">
    <property type="term" value="F:zinc ion binding"/>
    <property type="evidence" value="ECO:0007669"/>
    <property type="project" value="InterPro"/>
</dbReference>
<gene>
    <name evidence="15" type="ORF">DJ010_17465</name>
</gene>
<dbReference type="OrthoDB" id="9811249at2"/>
<dbReference type="Pfam" id="PF06029">
    <property type="entry name" value="AlkA_N"/>
    <property type="match status" value="1"/>
</dbReference>
<keyword evidence="10" id="KW-0238">DNA-binding</keyword>
<organism evidence="15 16">
    <name type="scientific">Nocardioides silvaticus</name>
    <dbReference type="NCBI Taxonomy" id="2201891"/>
    <lineage>
        <taxon>Bacteria</taxon>
        <taxon>Bacillati</taxon>
        <taxon>Actinomycetota</taxon>
        <taxon>Actinomycetes</taxon>
        <taxon>Propionibacteriales</taxon>
        <taxon>Nocardioidaceae</taxon>
        <taxon>Nocardioides</taxon>
    </lineage>
</organism>
<dbReference type="InterPro" id="IPR035451">
    <property type="entry name" value="Ada-like_dom_sf"/>
</dbReference>
<evidence type="ECO:0000256" key="12">
    <source>
        <dbReference type="ARBA" id="ARBA00023163"/>
    </source>
</evidence>
<dbReference type="Gene3D" id="3.40.10.10">
    <property type="entry name" value="DNA Methylphosphotriester Repair Domain"/>
    <property type="match status" value="1"/>
</dbReference>
<dbReference type="Proteomes" id="UP000245507">
    <property type="component" value="Unassembled WGS sequence"/>
</dbReference>
<protein>
    <recommendedName>
        <fullName evidence="3">DNA-3-methyladenine glycosylase II</fullName>
        <ecNumber evidence="3">3.2.2.21</ecNumber>
    </recommendedName>
</protein>
<evidence type="ECO:0000256" key="1">
    <source>
        <dbReference type="ARBA" id="ARBA00000086"/>
    </source>
</evidence>
<dbReference type="InterPro" id="IPR009057">
    <property type="entry name" value="Homeodomain-like_sf"/>
</dbReference>
<name>A0A316TF72_9ACTN</name>
<evidence type="ECO:0000256" key="6">
    <source>
        <dbReference type="ARBA" id="ARBA00022723"/>
    </source>
</evidence>
<keyword evidence="9" id="KW-0805">Transcription regulation</keyword>
<dbReference type="SMART" id="SM00342">
    <property type="entry name" value="HTH_ARAC"/>
    <property type="match status" value="1"/>
</dbReference>
<dbReference type="PANTHER" id="PTHR43003">
    <property type="entry name" value="DNA-3-METHYLADENINE GLYCOSYLASE"/>
    <property type="match status" value="1"/>
</dbReference>
<dbReference type="InterPro" id="IPR011257">
    <property type="entry name" value="DNA_glycosylase"/>
</dbReference>
<sequence>MTTTTATIPGLDTESCYSAVKSRDRRFDGVFYIAVRTTGIYCRPSCPARTPALHNVTFHRSAAAAQAAGYRACKRCLPDATPGSPDWDAAATVAGRAMRLIADGVVDREGVDGLAHRLGYTARHLSRVLTAELGAGPLALARAQRAQTARVLVETTDLSFADIAFASGFASVRQFNDTVREVYAATPTQLRGRRGGARTPGAIELRLAVRTPFAGSALLRFLAVRAVDGVEVAGDGWYARTLDLPHGPGTVRLELTDVLDPGQTALVPARFVLHDLRDTTAAVARVRRLLDGDCDPIAVADHFTGDPVIGPLVRRRPGLRVPGHVAGDEIAVRAVLGQQVSVAGARTVAGRLVAQHGRPVTTDVPGLTHLFPDAAAIAALDPGQLPMPRARGRALVGLAAALATGDVALDRGPDRDDVRRALLALPGIGPWTADYIALRALGHPDIHLPTDVGVRNALSALGRPDADPDIAHTWAPWRSYALLHLWTSLEESS</sequence>
<comment type="cofactor">
    <cofactor evidence="2">
        <name>Zn(2+)</name>
        <dbReference type="ChEBI" id="CHEBI:29105"/>
    </cofactor>
</comment>
<dbReference type="GO" id="GO:0032131">
    <property type="term" value="F:alkylated DNA binding"/>
    <property type="evidence" value="ECO:0007669"/>
    <property type="project" value="TreeGrafter"/>
</dbReference>
<dbReference type="SUPFAM" id="SSF55945">
    <property type="entry name" value="TATA-box binding protein-like"/>
    <property type="match status" value="1"/>
</dbReference>
<proteinExistence type="predicted"/>
<comment type="catalytic activity">
    <reaction evidence="1">
        <text>Hydrolysis of alkylated DNA, releasing 3-methyladenine, 3-methylguanine, 7-methylguanine and 7-methyladenine.</text>
        <dbReference type="EC" id="3.2.2.21"/>
    </reaction>
</comment>
<dbReference type="Pfam" id="PF02805">
    <property type="entry name" value="Ada_Zn_binding"/>
    <property type="match status" value="1"/>
</dbReference>
<dbReference type="GO" id="GO:0032259">
    <property type="term" value="P:methylation"/>
    <property type="evidence" value="ECO:0007669"/>
    <property type="project" value="UniProtKB-KW"/>
</dbReference>
<dbReference type="InterPro" id="IPR051912">
    <property type="entry name" value="Alkylbase_DNA_Glycosylase/TA"/>
</dbReference>
<dbReference type="FunFam" id="3.40.10.10:FF:000001">
    <property type="entry name" value="DNA-3-methyladenine glycosylase 2"/>
    <property type="match status" value="1"/>
</dbReference>
<keyword evidence="16" id="KW-1185">Reference proteome</keyword>
<evidence type="ECO:0000313" key="15">
    <source>
        <dbReference type="EMBL" id="PWN01815.1"/>
    </source>
</evidence>
<comment type="caution">
    <text evidence="15">The sequence shown here is derived from an EMBL/GenBank/DDBJ whole genome shotgun (WGS) entry which is preliminary data.</text>
</comment>
<evidence type="ECO:0000256" key="8">
    <source>
        <dbReference type="ARBA" id="ARBA00022833"/>
    </source>
</evidence>
<dbReference type="InterPro" id="IPR018060">
    <property type="entry name" value="HTH_AraC"/>
</dbReference>
<dbReference type="InterPro" id="IPR004026">
    <property type="entry name" value="Ada_DNA_repair_Zn-bd"/>
</dbReference>
<dbReference type="InterPro" id="IPR003265">
    <property type="entry name" value="HhH-GPD_domain"/>
</dbReference>
<dbReference type="SMART" id="SM01009">
    <property type="entry name" value="AlkA_N"/>
    <property type="match status" value="1"/>
</dbReference>
<dbReference type="PANTHER" id="PTHR43003:SF13">
    <property type="entry name" value="DNA-3-METHYLADENINE GLYCOSYLASE 2"/>
    <property type="match status" value="1"/>
</dbReference>
<dbReference type="GO" id="GO:0008168">
    <property type="term" value="F:methyltransferase activity"/>
    <property type="evidence" value="ECO:0007669"/>
    <property type="project" value="UniProtKB-KW"/>
</dbReference>
<dbReference type="Gene3D" id="1.10.10.60">
    <property type="entry name" value="Homeodomain-like"/>
    <property type="match status" value="1"/>
</dbReference>
<dbReference type="Gene3D" id="1.10.1670.10">
    <property type="entry name" value="Helix-hairpin-Helix base-excision DNA repair enzymes (C-terminal)"/>
    <property type="match status" value="1"/>
</dbReference>
<dbReference type="PROSITE" id="PS01124">
    <property type="entry name" value="HTH_ARAC_FAMILY_2"/>
    <property type="match status" value="1"/>
</dbReference>
<evidence type="ECO:0000256" key="2">
    <source>
        <dbReference type="ARBA" id="ARBA00001947"/>
    </source>
</evidence>
<dbReference type="GO" id="GO:0008725">
    <property type="term" value="F:DNA-3-methyladenine glycosylase activity"/>
    <property type="evidence" value="ECO:0007669"/>
    <property type="project" value="TreeGrafter"/>
</dbReference>
<dbReference type="AlphaFoldDB" id="A0A316TF72"/>
<keyword evidence="5" id="KW-0808">Transferase</keyword>
<evidence type="ECO:0000313" key="16">
    <source>
        <dbReference type="Proteomes" id="UP000245507"/>
    </source>
</evidence>
<dbReference type="GO" id="GO:0005737">
    <property type="term" value="C:cytoplasm"/>
    <property type="evidence" value="ECO:0007669"/>
    <property type="project" value="TreeGrafter"/>
</dbReference>
<dbReference type="SUPFAM" id="SSF57884">
    <property type="entry name" value="Ada DNA repair protein, N-terminal domain (N-Ada 10)"/>
    <property type="match status" value="1"/>
</dbReference>